<keyword evidence="1" id="KW-0614">Plasmid</keyword>
<sequence>MRTNRFMRSDINMRNLLSHRPYLRCLNAKQRRAWFEQHKRLKPKVPIGTAVIPARVRRSYAYVRLT</sequence>
<organism evidence="1 2">
    <name type="scientific">Paraburkholderia phymatum (strain DSM 17167 / CIP 108236 / LMG 21445 / STM815)</name>
    <name type="common">Burkholderia phymatum</name>
    <dbReference type="NCBI Taxonomy" id="391038"/>
    <lineage>
        <taxon>Bacteria</taxon>
        <taxon>Pseudomonadati</taxon>
        <taxon>Pseudomonadota</taxon>
        <taxon>Betaproteobacteria</taxon>
        <taxon>Burkholderiales</taxon>
        <taxon>Burkholderiaceae</taxon>
        <taxon>Paraburkholderia</taxon>
    </lineage>
</organism>
<gene>
    <name evidence="1" type="ordered locus">Bphy_7126</name>
</gene>
<geneLocation type="plasmid" evidence="1 2">
    <name>pBPHY01</name>
</geneLocation>
<protein>
    <submittedName>
        <fullName evidence="1">Uncharacterized protein</fullName>
    </submittedName>
</protein>
<dbReference type="KEGG" id="bph:Bphy_7126"/>
<proteinExistence type="predicted"/>
<dbReference type="Proteomes" id="UP000001192">
    <property type="component" value="Plasmid pBPHY01"/>
</dbReference>
<keyword evidence="2" id="KW-1185">Reference proteome</keyword>
<accession>B2JU74</accession>
<reference evidence="2" key="1">
    <citation type="journal article" date="2014" name="Stand. Genomic Sci.">
        <title>Complete genome sequence of Burkholderia phymatum STM815(T), a broad host range and efficient nitrogen-fixing symbiont of Mimosa species.</title>
        <authorList>
            <person name="Moulin L."/>
            <person name="Klonowska A."/>
            <person name="Caroline B."/>
            <person name="Booth K."/>
            <person name="Vriezen J.A."/>
            <person name="Melkonian R."/>
            <person name="James E.K."/>
            <person name="Young J.P."/>
            <person name="Bena G."/>
            <person name="Hauser L."/>
            <person name="Land M."/>
            <person name="Kyrpides N."/>
            <person name="Bruce D."/>
            <person name="Chain P."/>
            <person name="Copeland A."/>
            <person name="Pitluck S."/>
            <person name="Woyke T."/>
            <person name="Lizotte-Waniewski M."/>
            <person name="Bristow J."/>
            <person name="Riley M."/>
        </authorList>
    </citation>
    <scope>NUCLEOTIDE SEQUENCE [LARGE SCALE GENOMIC DNA]</scope>
    <source>
        <strain evidence="2">DSM 17167 / CIP 108236 / LMG 21445 / STM815</strain>
        <plasmid evidence="2">Plasmid pBPHY01</plasmid>
    </source>
</reference>
<dbReference type="EMBL" id="CP001045">
    <property type="protein sequence ID" value="ACC76127.1"/>
    <property type="molecule type" value="Genomic_DNA"/>
</dbReference>
<dbReference type="HOGENOM" id="CLU_211969_0_0_4"/>
<evidence type="ECO:0000313" key="2">
    <source>
        <dbReference type="Proteomes" id="UP000001192"/>
    </source>
</evidence>
<name>B2JU74_PARP8</name>
<dbReference type="AlphaFoldDB" id="B2JU74"/>
<evidence type="ECO:0000313" key="1">
    <source>
        <dbReference type="EMBL" id="ACC76127.1"/>
    </source>
</evidence>